<name>U5CYE5_AMBTC</name>
<dbReference type="GO" id="GO:0048046">
    <property type="term" value="C:apoplast"/>
    <property type="evidence" value="ECO:0007669"/>
    <property type="project" value="InterPro"/>
</dbReference>
<dbReference type="AlphaFoldDB" id="U5CYE5"/>
<evidence type="ECO:0000256" key="2">
    <source>
        <dbReference type="ARBA" id="ARBA00022679"/>
    </source>
</evidence>
<evidence type="ECO:0000256" key="1">
    <source>
        <dbReference type="ARBA" id="ARBA00012152"/>
    </source>
</evidence>
<keyword evidence="3" id="KW-0378">Hydrolase</keyword>
<evidence type="ECO:0000256" key="4">
    <source>
        <dbReference type="ARBA" id="ARBA00023295"/>
    </source>
</evidence>
<comment type="catalytic activity">
    <reaction evidence="5">
        <text>breaks a beta-(1-&gt;4) bond in the backbone of a xyloglucan and transfers the xyloglucanyl segment on to O-4 of the non-reducing terminal glucose residue of an acceptor, which can be a xyloglucan or an oligosaccharide of xyloglucan.</text>
        <dbReference type="EC" id="2.4.1.207"/>
    </reaction>
</comment>
<dbReference type="Proteomes" id="UP000017836">
    <property type="component" value="Unassembled WGS sequence"/>
</dbReference>
<dbReference type="Gramene" id="ERN18366">
    <property type="protein sequence ID" value="ERN18366"/>
    <property type="gene ID" value="AMTR_s00055p00213440"/>
</dbReference>
<dbReference type="SUPFAM" id="SSF49899">
    <property type="entry name" value="Concanavalin A-like lectins/glucanases"/>
    <property type="match status" value="1"/>
</dbReference>
<proteinExistence type="predicted"/>
<dbReference type="Gene3D" id="2.60.120.200">
    <property type="match status" value="1"/>
</dbReference>
<dbReference type="EC" id="2.4.1.207" evidence="1"/>
<feature type="domain" description="Xyloglucan endo-transglycosylase C-terminal" evidence="7">
    <location>
        <begin position="65"/>
        <end position="112"/>
    </location>
</feature>
<dbReference type="InterPro" id="IPR010713">
    <property type="entry name" value="XET_C"/>
</dbReference>
<dbReference type="Pfam" id="PF00722">
    <property type="entry name" value="Glyco_hydro_16"/>
    <property type="match status" value="1"/>
</dbReference>
<evidence type="ECO:0000259" key="6">
    <source>
        <dbReference type="Pfam" id="PF00722"/>
    </source>
</evidence>
<keyword evidence="2" id="KW-0808">Transferase</keyword>
<dbReference type="InterPro" id="IPR000757">
    <property type="entry name" value="Beta-glucanase-like"/>
</dbReference>
<keyword evidence="4" id="KW-0326">Glycosidase</keyword>
<evidence type="ECO:0000259" key="7">
    <source>
        <dbReference type="Pfam" id="PF06955"/>
    </source>
</evidence>
<dbReference type="InterPro" id="IPR013320">
    <property type="entry name" value="ConA-like_dom_sf"/>
</dbReference>
<dbReference type="GO" id="GO:0044042">
    <property type="term" value="P:glucan metabolic process"/>
    <property type="evidence" value="ECO:0007669"/>
    <property type="project" value="InterPro"/>
</dbReference>
<evidence type="ECO:0000313" key="8">
    <source>
        <dbReference type="EMBL" id="ERN18366.1"/>
    </source>
</evidence>
<dbReference type="GO" id="GO:0016762">
    <property type="term" value="F:xyloglucan:xyloglucosyl transferase activity"/>
    <property type="evidence" value="ECO:0007669"/>
    <property type="project" value="UniProtKB-EC"/>
</dbReference>
<dbReference type="EMBL" id="KI392237">
    <property type="protein sequence ID" value="ERN18366.1"/>
    <property type="molecule type" value="Genomic_DNA"/>
</dbReference>
<evidence type="ECO:0000256" key="5">
    <source>
        <dbReference type="ARBA" id="ARBA00034022"/>
    </source>
</evidence>
<sequence>MREAGVEYPSQPMQIIASLWDGDDWATDGGKVKTNWTYAPFFAYFRGFNVNGCPVHDSNPQDCYSSKYWWNSNKYRTLSPPQQKLYQRVRDKYLKYDYCKDRKRFPKPPPECPQ</sequence>
<dbReference type="PANTHER" id="PTHR31062">
    <property type="entry name" value="XYLOGLUCAN ENDOTRANSGLUCOSYLASE/HYDROLASE PROTEIN 8-RELATED"/>
    <property type="match status" value="1"/>
</dbReference>
<dbReference type="OMA" id="EINGCEY"/>
<protein>
    <recommendedName>
        <fullName evidence="1">xyloglucan:xyloglucosyl transferase</fullName>
        <ecNumber evidence="1">2.4.1.207</ecNumber>
    </recommendedName>
</protein>
<keyword evidence="9" id="KW-1185">Reference proteome</keyword>
<reference evidence="9" key="1">
    <citation type="journal article" date="2013" name="Science">
        <title>The Amborella genome and the evolution of flowering plants.</title>
        <authorList>
            <consortium name="Amborella Genome Project"/>
        </authorList>
    </citation>
    <scope>NUCLEOTIDE SEQUENCE [LARGE SCALE GENOMIC DNA]</scope>
</reference>
<dbReference type="GO" id="GO:0004553">
    <property type="term" value="F:hydrolase activity, hydrolyzing O-glycosyl compounds"/>
    <property type="evidence" value="ECO:0007669"/>
    <property type="project" value="InterPro"/>
</dbReference>
<dbReference type="HOGENOM" id="CLU_048041_4_0_1"/>
<dbReference type="Pfam" id="PF06955">
    <property type="entry name" value="XET_C"/>
    <property type="match status" value="1"/>
</dbReference>
<evidence type="ECO:0000256" key="3">
    <source>
        <dbReference type="ARBA" id="ARBA00022801"/>
    </source>
</evidence>
<organism evidence="8 9">
    <name type="scientific">Amborella trichopoda</name>
    <dbReference type="NCBI Taxonomy" id="13333"/>
    <lineage>
        <taxon>Eukaryota</taxon>
        <taxon>Viridiplantae</taxon>
        <taxon>Streptophyta</taxon>
        <taxon>Embryophyta</taxon>
        <taxon>Tracheophyta</taxon>
        <taxon>Spermatophyta</taxon>
        <taxon>Magnoliopsida</taxon>
        <taxon>Amborellales</taxon>
        <taxon>Amborellaceae</taxon>
        <taxon>Amborella</taxon>
    </lineage>
</organism>
<dbReference type="eggNOG" id="KOG0017">
    <property type="taxonomic scope" value="Eukaryota"/>
</dbReference>
<feature type="domain" description="GH16" evidence="6">
    <location>
        <begin position="5"/>
        <end position="37"/>
    </location>
</feature>
<accession>U5CYE5</accession>
<evidence type="ECO:0000313" key="9">
    <source>
        <dbReference type="Proteomes" id="UP000017836"/>
    </source>
</evidence>
<dbReference type="InterPro" id="IPR044791">
    <property type="entry name" value="Beta-glucanase/XTH"/>
</dbReference>
<gene>
    <name evidence="8" type="ORF">AMTR_s00055p00213440</name>
</gene>